<feature type="repeat" description="TPR" evidence="1">
    <location>
        <begin position="298"/>
        <end position="331"/>
    </location>
</feature>
<protein>
    <submittedName>
        <fullName evidence="3">Uncharacterized protein</fullName>
    </submittedName>
</protein>
<dbReference type="InterPro" id="IPR019734">
    <property type="entry name" value="TPR_rpt"/>
</dbReference>
<proteinExistence type="predicted"/>
<keyword evidence="2" id="KW-0812">Transmembrane</keyword>
<keyword evidence="2" id="KW-0472">Membrane</keyword>
<dbReference type="SMART" id="SM00028">
    <property type="entry name" value="TPR"/>
    <property type="match status" value="5"/>
</dbReference>
<feature type="repeat" description="TPR" evidence="1">
    <location>
        <begin position="340"/>
        <end position="373"/>
    </location>
</feature>
<reference evidence="4" key="1">
    <citation type="submission" date="2015-07" db="EMBL/GenBank/DDBJ databases">
        <title>Draft genome sequence of a Pseudoalteromonas rubra strain, OCN096, isolated from Kaneohe Bay, Oahu, Hawaii.</title>
        <authorList>
            <person name="Beurmann S."/>
            <person name="Ushijima B."/>
            <person name="Belcaid M."/>
            <person name="Callahan S.M."/>
            <person name="Aeby G.S."/>
        </authorList>
    </citation>
    <scope>NUCLEOTIDE SEQUENCE [LARGE SCALE GENOMIC DNA]</scope>
    <source>
        <strain evidence="4">OCN096</strain>
    </source>
</reference>
<dbReference type="PROSITE" id="PS50005">
    <property type="entry name" value="TPR"/>
    <property type="match status" value="3"/>
</dbReference>
<name>A0A0L0EX63_9GAMM</name>
<evidence type="ECO:0000256" key="1">
    <source>
        <dbReference type="PROSITE-ProRule" id="PRU00339"/>
    </source>
</evidence>
<accession>A0A0L0EX63</accession>
<gene>
    <name evidence="3" type="ORF">AC626_01025</name>
</gene>
<dbReference type="PANTHER" id="PTHR19959">
    <property type="entry name" value="KINESIN LIGHT CHAIN"/>
    <property type="match status" value="1"/>
</dbReference>
<feature type="transmembrane region" description="Helical" evidence="2">
    <location>
        <begin position="21"/>
        <end position="41"/>
    </location>
</feature>
<dbReference type="Proteomes" id="UP000036850">
    <property type="component" value="Unassembled WGS sequence"/>
</dbReference>
<evidence type="ECO:0000313" key="3">
    <source>
        <dbReference type="EMBL" id="KNC69032.1"/>
    </source>
</evidence>
<dbReference type="EMBL" id="LFZX01000004">
    <property type="protein sequence ID" value="KNC69032.1"/>
    <property type="molecule type" value="Genomic_DNA"/>
</dbReference>
<dbReference type="InterPro" id="IPR011990">
    <property type="entry name" value="TPR-like_helical_dom_sf"/>
</dbReference>
<evidence type="ECO:0000313" key="4">
    <source>
        <dbReference type="Proteomes" id="UP000036850"/>
    </source>
</evidence>
<organism evidence="3 4">
    <name type="scientific">Pseudoalteromonas rubra</name>
    <dbReference type="NCBI Taxonomy" id="43658"/>
    <lineage>
        <taxon>Bacteria</taxon>
        <taxon>Pseudomonadati</taxon>
        <taxon>Pseudomonadota</taxon>
        <taxon>Gammaproteobacteria</taxon>
        <taxon>Alteromonadales</taxon>
        <taxon>Pseudoalteromonadaceae</taxon>
        <taxon>Pseudoalteromonas</taxon>
    </lineage>
</organism>
<keyword evidence="1" id="KW-0802">TPR repeat</keyword>
<dbReference type="PATRIC" id="fig|43658.6.peg.4224"/>
<dbReference type="PANTHER" id="PTHR19959:SF119">
    <property type="entry name" value="FUNGAL LIPASE-LIKE DOMAIN-CONTAINING PROTEIN"/>
    <property type="match status" value="1"/>
</dbReference>
<dbReference type="Gene3D" id="1.25.40.10">
    <property type="entry name" value="Tetratricopeptide repeat domain"/>
    <property type="match status" value="2"/>
</dbReference>
<comment type="caution">
    <text evidence="3">The sequence shown here is derived from an EMBL/GenBank/DDBJ whole genome shotgun (WGS) entry which is preliminary data.</text>
</comment>
<dbReference type="Pfam" id="PF13424">
    <property type="entry name" value="TPR_12"/>
    <property type="match status" value="2"/>
</dbReference>
<dbReference type="OrthoDB" id="9766710at2"/>
<feature type="repeat" description="TPR" evidence="1">
    <location>
        <begin position="180"/>
        <end position="213"/>
    </location>
</feature>
<sequence>MFSGNTDNRVGVKSASITAKAAIAAAIITTVGGIIVAIMSGGSGSTDVNINGEVNTVHTGSGDIVQHHHGISFEKYEAGLKHREKEVTDRLSRAHDKDKAILERQLLELQVKIADIETAYQQHISQLQSSIERLESFRSTVTSELFDKAKQALIEGDSVKADRLLAQFEQSEQETLNSLAEASYQRGIIAREDIRYRDAYEHFHKAVRLSFENALYNNQAGLLAQTLGDYDKAIGYYEQALKSDLKAFGEDHPDVATRRNNLGSAWETKGDYNKAIGYYELALKSVLKTFGEDHPNVAIGRNNLGSAWEAKGDYDKAIGYYELALKSDLKTFDEDHPTVANRRNNLGSAWTAKGDYDKAIAYFEQALAGLQTSLGDNHPYTQTVKRNLNHAKAIRLASKSTSNDSM</sequence>
<dbReference type="AlphaFoldDB" id="A0A0L0EX63"/>
<keyword evidence="2" id="KW-1133">Transmembrane helix</keyword>
<evidence type="ECO:0000256" key="2">
    <source>
        <dbReference type="SAM" id="Phobius"/>
    </source>
</evidence>
<dbReference type="SUPFAM" id="SSF48452">
    <property type="entry name" value="TPR-like"/>
    <property type="match status" value="1"/>
</dbReference>